<feature type="region of interest" description="Disordered" evidence="1">
    <location>
        <begin position="394"/>
        <end position="416"/>
    </location>
</feature>
<dbReference type="EMBL" id="HBEG01029496">
    <property type="protein sequence ID" value="CAD8366675.1"/>
    <property type="molecule type" value="Transcribed_RNA"/>
</dbReference>
<feature type="compositionally biased region" description="Gly residues" evidence="1">
    <location>
        <begin position="60"/>
        <end position="76"/>
    </location>
</feature>
<feature type="compositionally biased region" description="Acidic residues" evidence="1">
    <location>
        <begin position="15"/>
        <end position="26"/>
    </location>
</feature>
<evidence type="ECO:0000313" key="2">
    <source>
        <dbReference type="EMBL" id="CAD8366675.1"/>
    </source>
</evidence>
<evidence type="ECO:0000256" key="1">
    <source>
        <dbReference type="SAM" id="MobiDB-lite"/>
    </source>
</evidence>
<sequence>MPWVPKGPDATADGVDADEDAYESEDSSAGKRGWKGKGKGEDSGRKGGCKGGKKGKGSSKAGGKGAGKAGGKGGGKGGDHGDAADHKERSERAERTNRSEDAKRQAAVQKGKYVEVRKHSSMGCAVVTMKDMRVRQAILNAGLEATIAGIHVKLKPHFEKDTRKEVMTDLFVGWGRQAEKATPLPEAELVHFFDQKHEELCNSGCLDELARGAPQQAPVKDVQSEQQQQMPMVPDAAIVAVVRGNTQGAPPAGAAAPPRMQIPVPAAVPQQPLQAQQAQEAQQAQQHAAMMQAAQAQWHAQMQAQWAAQWAAHAQMQQQQHQQALAYAAAMANPPAAPGKGQRREFKPAYRRPTDEEIQAQFKSVVALPKAQDTTPHVTDEQILAKVRSVIAPGKAQGSAPGAEQAPGQDVSEGGC</sequence>
<reference evidence="2" key="1">
    <citation type="submission" date="2021-01" db="EMBL/GenBank/DDBJ databases">
        <authorList>
            <person name="Corre E."/>
            <person name="Pelletier E."/>
            <person name="Niang G."/>
            <person name="Scheremetjew M."/>
            <person name="Finn R."/>
            <person name="Kale V."/>
            <person name="Holt S."/>
            <person name="Cochrane G."/>
            <person name="Meng A."/>
            <person name="Brown T."/>
            <person name="Cohen L."/>
        </authorList>
    </citation>
    <scope>NUCLEOTIDE SEQUENCE</scope>
    <source>
        <strain evidence="2">Pbaha01</strain>
    </source>
</reference>
<protein>
    <submittedName>
        <fullName evidence="2">Uncharacterized protein</fullName>
    </submittedName>
</protein>
<feature type="compositionally biased region" description="Basic and acidic residues" evidence="1">
    <location>
        <begin position="77"/>
        <end position="104"/>
    </location>
</feature>
<proteinExistence type="predicted"/>
<dbReference type="AlphaFoldDB" id="A0A7S0AKD8"/>
<gene>
    <name evidence="2" type="ORF">PBAH0796_LOCUS18018</name>
</gene>
<accession>A0A7S0AKD8</accession>
<feature type="compositionally biased region" description="Basic residues" evidence="1">
    <location>
        <begin position="47"/>
        <end position="57"/>
    </location>
</feature>
<name>A0A7S0AKD8_9DINO</name>
<organism evidence="2">
    <name type="scientific">Pyrodinium bahamense</name>
    <dbReference type="NCBI Taxonomy" id="73915"/>
    <lineage>
        <taxon>Eukaryota</taxon>
        <taxon>Sar</taxon>
        <taxon>Alveolata</taxon>
        <taxon>Dinophyceae</taxon>
        <taxon>Gonyaulacales</taxon>
        <taxon>Pyrocystaceae</taxon>
        <taxon>Pyrodinium</taxon>
    </lineage>
</organism>
<feature type="region of interest" description="Disordered" evidence="1">
    <location>
        <begin position="1"/>
        <end position="111"/>
    </location>
</feature>